<dbReference type="AlphaFoldDB" id="W6UI32"/>
<accession>W6UI32</accession>
<organism evidence="2 3">
    <name type="scientific">Echinococcus granulosus</name>
    <name type="common">Hydatid tapeworm</name>
    <dbReference type="NCBI Taxonomy" id="6210"/>
    <lineage>
        <taxon>Eukaryota</taxon>
        <taxon>Metazoa</taxon>
        <taxon>Spiralia</taxon>
        <taxon>Lophotrochozoa</taxon>
        <taxon>Platyhelminthes</taxon>
        <taxon>Cestoda</taxon>
        <taxon>Eucestoda</taxon>
        <taxon>Cyclophyllidea</taxon>
        <taxon>Taeniidae</taxon>
        <taxon>Echinococcus</taxon>
        <taxon>Echinococcus granulosus group</taxon>
    </lineage>
</organism>
<evidence type="ECO:0000256" key="1">
    <source>
        <dbReference type="SAM" id="MobiDB-lite"/>
    </source>
</evidence>
<feature type="compositionally biased region" description="Polar residues" evidence="1">
    <location>
        <begin position="59"/>
        <end position="77"/>
    </location>
</feature>
<dbReference type="CTD" id="36343132"/>
<dbReference type="GeneID" id="36343132"/>
<name>W6UI32_ECHGR</name>
<comment type="caution">
    <text evidence="2">The sequence shown here is derived from an EMBL/GenBank/DDBJ whole genome shotgun (WGS) entry which is preliminary data.</text>
</comment>
<sequence length="77" mass="8207">MRELGNHRGALLAVEVAEPLNVVEDKPSEGDEHEEDEGDGNKEDRGAIKEGVLHIYHSSAPTANPISTGTTDSSIRG</sequence>
<feature type="region of interest" description="Disordered" evidence="1">
    <location>
        <begin position="1"/>
        <end position="77"/>
    </location>
</feature>
<keyword evidence="3" id="KW-1185">Reference proteome</keyword>
<evidence type="ECO:0000313" key="2">
    <source>
        <dbReference type="EMBL" id="EUB57757.1"/>
    </source>
</evidence>
<proteinExistence type="predicted"/>
<dbReference type="EMBL" id="APAU02000076">
    <property type="protein sequence ID" value="EUB57757.1"/>
    <property type="molecule type" value="Genomic_DNA"/>
</dbReference>
<dbReference type="Proteomes" id="UP000019149">
    <property type="component" value="Unassembled WGS sequence"/>
</dbReference>
<feature type="compositionally biased region" description="Basic and acidic residues" evidence="1">
    <location>
        <begin position="39"/>
        <end position="52"/>
    </location>
</feature>
<reference evidence="2 3" key="1">
    <citation type="journal article" date="2013" name="Nat. Genet.">
        <title>The genome of the hydatid tapeworm Echinococcus granulosus.</title>
        <authorList>
            <person name="Zheng H."/>
            <person name="Zhang W."/>
            <person name="Zhang L."/>
            <person name="Zhang Z."/>
            <person name="Li J."/>
            <person name="Lu G."/>
            <person name="Zhu Y."/>
            <person name="Wang Y."/>
            <person name="Huang Y."/>
            <person name="Liu J."/>
            <person name="Kang H."/>
            <person name="Chen J."/>
            <person name="Wang L."/>
            <person name="Chen A."/>
            <person name="Yu S."/>
            <person name="Gao Z."/>
            <person name="Jin L."/>
            <person name="Gu W."/>
            <person name="Wang Z."/>
            <person name="Zhao L."/>
            <person name="Shi B."/>
            <person name="Wen H."/>
            <person name="Lin R."/>
            <person name="Jones M.K."/>
            <person name="Brejova B."/>
            <person name="Vinar T."/>
            <person name="Zhao G."/>
            <person name="McManus D.P."/>
            <person name="Chen Z."/>
            <person name="Zhou Y."/>
            <person name="Wang S."/>
        </authorList>
    </citation>
    <scope>NUCLEOTIDE SEQUENCE [LARGE SCALE GENOMIC DNA]</scope>
</reference>
<dbReference type="KEGG" id="egl:EGR_07417"/>
<dbReference type="RefSeq" id="XP_024348953.1">
    <property type="nucleotide sequence ID" value="XM_024496666.1"/>
</dbReference>
<evidence type="ECO:0000313" key="3">
    <source>
        <dbReference type="Proteomes" id="UP000019149"/>
    </source>
</evidence>
<protein>
    <submittedName>
        <fullName evidence="2">Uncharacterized protein</fullName>
    </submittedName>
</protein>
<gene>
    <name evidence="2" type="ORF">EGR_07417</name>
</gene>